<evidence type="ECO:0000259" key="3">
    <source>
        <dbReference type="Pfam" id="PF13359"/>
    </source>
</evidence>
<evidence type="ECO:0000313" key="5">
    <source>
        <dbReference type="Proteomes" id="UP000246991"/>
    </source>
</evidence>
<comment type="caution">
    <text evidence="4">The sequence shown here is derived from an EMBL/GenBank/DDBJ whole genome shotgun (WGS) entry which is preliminary data.</text>
</comment>
<organism evidence="4 5">
    <name type="scientific">Tuber magnatum</name>
    <name type="common">white Piedmont truffle</name>
    <dbReference type="NCBI Taxonomy" id="42249"/>
    <lineage>
        <taxon>Eukaryota</taxon>
        <taxon>Fungi</taxon>
        <taxon>Dikarya</taxon>
        <taxon>Ascomycota</taxon>
        <taxon>Pezizomycotina</taxon>
        <taxon>Pezizomycetes</taxon>
        <taxon>Pezizales</taxon>
        <taxon>Tuberaceae</taxon>
        <taxon>Tuber</taxon>
    </lineage>
</organism>
<protein>
    <recommendedName>
        <fullName evidence="3">DDE Tnp4 domain-containing protein</fullName>
    </recommendedName>
</protein>
<evidence type="ECO:0000256" key="2">
    <source>
        <dbReference type="ARBA" id="ARBA00022723"/>
    </source>
</evidence>
<dbReference type="Pfam" id="PF13359">
    <property type="entry name" value="DDE_Tnp_4"/>
    <property type="match status" value="1"/>
</dbReference>
<dbReference type="AlphaFoldDB" id="A0A317ST81"/>
<proteinExistence type="predicted"/>
<dbReference type="OrthoDB" id="5289248at2759"/>
<dbReference type="EMBL" id="PYWC01000021">
    <property type="protein sequence ID" value="PWW77619.1"/>
    <property type="molecule type" value="Genomic_DNA"/>
</dbReference>
<accession>A0A317ST81</accession>
<dbReference type="STRING" id="42249.A0A317ST81"/>
<keyword evidence="2" id="KW-0479">Metal-binding</keyword>
<feature type="domain" description="DDE Tnp4" evidence="3">
    <location>
        <begin position="90"/>
        <end position="217"/>
    </location>
</feature>
<name>A0A317ST81_9PEZI</name>
<keyword evidence="5" id="KW-1185">Reference proteome</keyword>
<feature type="non-terminal residue" evidence="4">
    <location>
        <position position="1"/>
    </location>
</feature>
<reference evidence="4 5" key="1">
    <citation type="submission" date="2018-03" db="EMBL/GenBank/DDBJ databases">
        <title>Genomes of Pezizomycetes fungi and the evolution of truffles.</title>
        <authorList>
            <person name="Murat C."/>
            <person name="Payen T."/>
            <person name="Noel B."/>
            <person name="Kuo A."/>
            <person name="Martin F.M."/>
        </authorList>
    </citation>
    <scope>NUCLEOTIDE SEQUENCE [LARGE SCALE GENOMIC DNA]</scope>
    <source>
        <strain evidence="4">091103-1</strain>
    </source>
</reference>
<evidence type="ECO:0000256" key="1">
    <source>
        <dbReference type="ARBA" id="ARBA00001968"/>
    </source>
</evidence>
<sequence>AICILLHQLSALGARLKDKIKIFGHSQSYILLVFNDILMYLCRQFGQLLFWDTCHLTVSKISKYTYSVEKIVGGRGVWGWIDSTMRPFCRLGENQAAYYSGHKKSHSFQFQSIMTADGIMSSLHAPYTGPHGDWMMWNDSGIERILYDLLPCGIGEQRYYLYSDFTYWPSFGIMGPYRSSELGISLSGTEEAANLLMSGARISVEWGFGLNVTFWGINNYKKGSKILSSPVAAYYLVSTLLTNMHMCLKGRNIVSDKFNYSPPSLKEYVRSVFSE</sequence>
<dbReference type="InterPro" id="IPR027806">
    <property type="entry name" value="HARBI1_dom"/>
</dbReference>
<dbReference type="GO" id="GO:0046872">
    <property type="term" value="F:metal ion binding"/>
    <property type="evidence" value="ECO:0007669"/>
    <property type="project" value="UniProtKB-KW"/>
</dbReference>
<evidence type="ECO:0000313" key="4">
    <source>
        <dbReference type="EMBL" id="PWW77619.1"/>
    </source>
</evidence>
<comment type="cofactor">
    <cofactor evidence="1">
        <name>a divalent metal cation</name>
        <dbReference type="ChEBI" id="CHEBI:60240"/>
    </cofactor>
</comment>
<dbReference type="Proteomes" id="UP000246991">
    <property type="component" value="Unassembled WGS sequence"/>
</dbReference>
<gene>
    <name evidence="4" type="ORF">C7212DRAFT_179586</name>
</gene>